<gene>
    <name evidence="2" type="ORF">FS320_22285</name>
</gene>
<reference evidence="2 3" key="1">
    <citation type="journal article" date="2019" name="Syst. Appl. Microbiol.">
        <title>Microvirga tunisiensis sp. nov., a root nodule symbiotic bacterium isolated from Lupinus micranthus and L. luteus grown in Northern Tunisia.</title>
        <authorList>
            <person name="Msaddak A."/>
            <person name="Rejili M."/>
            <person name="Duran D."/>
            <person name="Mars M."/>
            <person name="Palacios J.M."/>
            <person name="Ruiz-Argueso T."/>
            <person name="Rey L."/>
            <person name="Imperial J."/>
        </authorList>
    </citation>
    <scope>NUCLEOTIDE SEQUENCE [LARGE SCALE GENOMIC DNA]</scope>
    <source>
        <strain evidence="2 3">Lmie10</strain>
    </source>
</reference>
<dbReference type="Proteomes" id="UP000403266">
    <property type="component" value="Unassembled WGS sequence"/>
</dbReference>
<keyword evidence="1" id="KW-0472">Membrane</keyword>
<keyword evidence="1" id="KW-0812">Transmembrane</keyword>
<dbReference type="EMBL" id="VOSK01000109">
    <property type="protein sequence ID" value="MPR27821.1"/>
    <property type="molecule type" value="Genomic_DNA"/>
</dbReference>
<protein>
    <submittedName>
        <fullName evidence="2">Uncharacterized protein</fullName>
    </submittedName>
</protein>
<dbReference type="RefSeq" id="WP_152738255.1">
    <property type="nucleotide sequence ID" value="NZ_VOSJ01000110.1"/>
</dbReference>
<evidence type="ECO:0000256" key="1">
    <source>
        <dbReference type="SAM" id="Phobius"/>
    </source>
</evidence>
<organism evidence="2 3">
    <name type="scientific">Microvirga tunisiensis</name>
    <dbReference type="NCBI Taxonomy" id="2108360"/>
    <lineage>
        <taxon>Bacteria</taxon>
        <taxon>Pseudomonadati</taxon>
        <taxon>Pseudomonadota</taxon>
        <taxon>Alphaproteobacteria</taxon>
        <taxon>Hyphomicrobiales</taxon>
        <taxon>Methylobacteriaceae</taxon>
        <taxon>Microvirga</taxon>
    </lineage>
</organism>
<evidence type="ECO:0000313" key="3">
    <source>
        <dbReference type="Proteomes" id="UP000403266"/>
    </source>
</evidence>
<keyword evidence="3" id="KW-1185">Reference proteome</keyword>
<name>A0A5N7ML78_9HYPH</name>
<comment type="caution">
    <text evidence="2">The sequence shown here is derived from an EMBL/GenBank/DDBJ whole genome shotgun (WGS) entry which is preliminary data.</text>
</comment>
<proteinExistence type="predicted"/>
<feature type="transmembrane region" description="Helical" evidence="1">
    <location>
        <begin position="6"/>
        <end position="29"/>
    </location>
</feature>
<accession>A0A5N7ML78</accession>
<keyword evidence="1" id="KW-1133">Transmembrane helix</keyword>
<dbReference type="AlphaFoldDB" id="A0A5N7ML78"/>
<evidence type="ECO:0000313" key="2">
    <source>
        <dbReference type="EMBL" id="MPR27821.1"/>
    </source>
</evidence>
<sequence length="82" mass="9277">MRYLELILYAFAKFVIWYSVVLLFGIVAVEVATCPAQNRFVKSERSGATYVCDRNGDIARSNAVLRKLLHQGGEADETHLRD</sequence>